<dbReference type="InterPro" id="IPR013149">
    <property type="entry name" value="ADH-like_C"/>
</dbReference>
<dbReference type="InterPro" id="IPR013154">
    <property type="entry name" value="ADH-like_N"/>
</dbReference>
<evidence type="ECO:0000256" key="5">
    <source>
        <dbReference type="ARBA" id="ARBA00023002"/>
    </source>
</evidence>
<evidence type="ECO:0000256" key="4">
    <source>
        <dbReference type="ARBA" id="ARBA00022833"/>
    </source>
</evidence>
<keyword evidence="3 6" id="KW-0479">Metal-binding</keyword>
<dbReference type="InterPro" id="IPR020843">
    <property type="entry name" value="ER"/>
</dbReference>
<dbReference type="Gene3D" id="3.40.50.720">
    <property type="entry name" value="NAD(P)-binding Rossmann-like Domain"/>
    <property type="match status" value="1"/>
</dbReference>
<dbReference type="SUPFAM" id="SSF50129">
    <property type="entry name" value="GroES-like"/>
    <property type="match status" value="1"/>
</dbReference>
<dbReference type="PROSITE" id="PS00059">
    <property type="entry name" value="ADH_ZINC"/>
    <property type="match status" value="1"/>
</dbReference>
<dbReference type="PANTHER" id="PTHR43350:SF2">
    <property type="entry name" value="GROES-LIKE ZINC-BINDING ALCOHOL DEHYDROGENASE FAMILY PROTEIN"/>
    <property type="match status" value="1"/>
</dbReference>
<dbReference type="SUPFAM" id="SSF51735">
    <property type="entry name" value="NAD(P)-binding Rossmann-fold domains"/>
    <property type="match status" value="1"/>
</dbReference>
<dbReference type="OrthoDB" id="9806940at2"/>
<evidence type="ECO:0000313" key="9">
    <source>
        <dbReference type="Proteomes" id="UP000050326"/>
    </source>
</evidence>
<evidence type="ECO:0000256" key="3">
    <source>
        <dbReference type="ARBA" id="ARBA00022723"/>
    </source>
</evidence>
<dbReference type="InterPro" id="IPR002328">
    <property type="entry name" value="ADH_Zn_CS"/>
</dbReference>
<accession>A0A0P8YU01</accession>
<dbReference type="FunFam" id="3.40.50.720:FF:000003">
    <property type="entry name" value="S-(hydroxymethyl)glutathione dehydrogenase"/>
    <property type="match status" value="1"/>
</dbReference>
<dbReference type="EC" id="1.1.1.90" evidence="8"/>
<sequence>MEIQAAVLHNHGEKFNIETVTLDEPKADEVLVKIIASGICLTDIHIQHQEYYFPLPAVLGHEGAGIVEKVGEGVSGVKPGDHVVLGYAYCGECQPCLNNTPYKCDIYDELNFGGRMIDGTTRLHHHNDDLSVLFGQSSFAAYAVVNINNIVKVDDDLDLKYLGPLGCGIQTGSGTIFNYFKAQAGSSIAVFGAGAVGLSAVMAAKAANCGIIIAVDIHDNRLELARELGATHVLNSRKVDVEAEIKRITNGGVDYALEASGHGAVGRQAVNSLKYGGSLAYVSSPPSTYGLDPSHVRSLSIRGIVEGDSVQQVLIPQLIKLYKEGKFPFHKLIRFYQLHEINQAIADSQEGTVIKSVIIMPT</sequence>
<comment type="similarity">
    <text evidence="2 6">Belongs to the zinc-containing alcohol dehydrogenase family.</text>
</comment>
<keyword evidence="4 6" id="KW-0862">Zinc</keyword>
<protein>
    <submittedName>
        <fullName evidence="8">Aryl-alcohol dehydrogenase</fullName>
        <ecNumber evidence="8">1.1.1.90</ecNumber>
    </submittedName>
</protein>
<dbReference type="RefSeq" id="WP_054876179.1">
    <property type="nucleotide sequence ID" value="NZ_LKET01000041.1"/>
</dbReference>
<dbReference type="Pfam" id="PF08240">
    <property type="entry name" value="ADH_N"/>
    <property type="match status" value="1"/>
</dbReference>
<evidence type="ECO:0000256" key="2">
    <source>
        <dbReference type="ARBA" id="ARBA00008072"/>
    </source>
</evidence>
<keyword evidence="5 8" id="KW-0560">Oxidoreductase</keyword>
<organism evidence="8 9">
    <name type="scientific">Oxobacter pfennigii</name>
    <dbReference type="NCBI Taxonomy" id="36849"/>
    <lineage>
        <taxon>Bacteria</taxon>
        <taxon>Bacillati</taxon>
        <taxon>Bacillota</taxon>
        <taxon>Clostridia</taxon>
        <taxon>Eubacteriales</taxon>
        <taxon>Clostridiaceae</taxon>
        <taxon>Oxobacter</taxon>
    </lineage>
</organism>
<dbReference type="InterPro" id="IPR011032">
    <property type="entry name" value="GroES-like_sf"/>
</dbReference>
<dbReference type="PANTHER" id="PTHR43350">
    <property type="entry name" value="NAD-DEPENDENT ALCOHOL DEHYDROGENASE"/>
    <property type="match status" value="1"/>
</dbReference>
<feature type="domain" description="Enoyl reductase (ER)" evidence="7">
    <location>
        <begin position="12"/>
        <end position="358"/>
    </location>
</feature>
<reference evidence="8 9" key="1">
    <citation type="submission" date="2015-09" db="EMBL/GenBank/DDBJ databases">
        <title>Genome sequence of Oxobacter pfennigii DSM 3222.</title>
        <authorList>
            <person name="Poehlein A."/>
            <person name="Bengelsdorf F.R."/>
            <person name="Schiel-Bengelsdorf B."/>
            <person name="Duerre P."/>
            <person name="Daniel R."/>
        </authorList>
    </citation>
    <scope>NUCLEOTIDE SEQUENCE [LARGE SCALE GENOMIC DNA]</scope>
    <source>
        <strain evidence="8 9">DSM 3222</strain>
    </source>
</reference>
<name>A0A0P8YU01_9CLOT</name>
<evidence type="ECO:0000256" key="6">
    <source>
        <dbReference type="RuleBase" id="RU361277"/>
    </source>
</evidence>
<dbReference type="EMBL" id="LKET01000041">
    <property type="protein sequence ID" value="KPU43164.1"/>
    <property type="molecule type" value="Genomic_DNA"/>
</dbReference>
<evidence type="ECO:0000313" key="8">
    <source>
        <dbReference type="EMBL" id="KPU43164.1"/>
    </source>
</evidence>
<proteinExistence type="inferred from homology"/>
<dbReference type="GO" id="GO:0018456">
    <property type="term" value="F:aryl-alcohol dehydrogenase (NAD+) activity"/>
    <property type="evidence" value="ECO:0007669"/>
    <property type="project" value="UniProtKB-EC"/>
</dbReference>
<dbReference type="SMART" id="SM00829">
    <property type="entry name" value="PKS_ER"/>
    <property type="match status" value="1"/>
</dbReference>
<keyword evidence="9" id="KW-1185">Reference proteome</keyword>
<dbReference type="Pfam" id="PF00107">
    <property type="entry name" value="ADH_zinc_N"/>
    <property type="match status" value="1"/>
</dbReference>
<evidence type="ECO:0000259" key="7">
    <source>
        <dbReference type="SMART" id="SM00829"/>
    </source>
</evidence>
<comment type="caution">
    <text evidence="8">The sequence shown here is derived from an EMBL/GenBank/DDBJ whole genome shotgun (WGS) entry which is preliminary data.</text>
</comment>
<dbReference type="Proteomes" id="UP000050326">
    <property type="component" value="Unassembled WGS sequence"/>
</dbReference>
<dbReference type="GO" id="GO:0008270">
    <property type="term" value="F:zinc ion binding"/>
    <property type="evidence" value="ECO:0007669"/>
    <property type="project" value="InterPro"/>
</dbReference>
<gene>
    <name evidence="8" type="primary">xylB_2</name>
    <name evidence="8" type="ORF">OXPF_31780</name>
</gene>
<comment type="cofactor">
    <cofactor evidence="1 6">
        <name>Zn(2+)</name>
        <dbReference type="ChEBI" id="CHEBI:29105"/>
    </cofactor>
</comment>
<dbReference type="AlphaFoldDB" id="A0A0P8YU01"/>
<dbReference type="Gene3D" id="3.90.180.10">
    <property type="entry name" value="Medium-chain alcohol dehydrogenases, catalytic domain"/>
    <property type="match status" value="1"/>
</dbReference>
<dbReference type="STRING" id="36849.OXPF_31780"/>
<dbReference type="CDD" id="cd08278">
    <property type="entry name" value="benzyl_alcohol_DH"/>
    <property type="match status" value="1"/>
</dbReference>
<dbReference type="InterPro" id="IPR036291">
    <property type="entry name" value="NAD(P)-bd_dom_sf"/>
</dbReference>
<evidence type="ECO:0000256" key="1">
    <source>
        <dbReference type="ARBA" id="ARBA00001947"/>
    </source>
</evidence>